<dbReference type="Proteomes" id="UP000000292">
    <property type="component" value="Chromosome"/>
</dbReference>
<keyword evidence="1" id="KW-0812">Transmembrane</keyword>
<evidence type="ECO:0000256" key="1">
    <source>
        <dbReference type="SAM" id="Phobius"/>
    </source>
</evidence>
<accession>F8IG92</accession>
<evidence type="ECO:0000313" key="2">
    <source>
        <dbReference type="EMBL" id="AEJ44245.1"/>
    </source>
</evidence>
<feature type="transmembrane region" description="Helical" evidence="1">
    <location>
        <begin position="37"/>
        <end position="55"/>
    </location>
</feature>
<keyword evidence="1" id="KW-1133">Transmembrane helix</keyword>
<keyword evidence="1" id="KW-0472">Membrane</keyword>
<protein>
    <submittedName>
        <fullName evidence="2">Uncharacterized protein</fullName>
    </submittedName>
</protein>
<proteinExistence type="predicted"/>
<reference evidence="2 3" key="1">
    <citation type="journal article" date="2011" name="J. Bacteriol.">
        <title>Complete Genome Sequence of Alicyclobacillus acidocaldarius Strain Tc-4-1.</title>
        <authorList>
            <person name="Chen Y."/>
            <person name="He Y."/>
            <person name="Zhang B."/>
            <person name="Yang J."/>
            <person name="Li W."/>
            <person name="Dong Z."/>
            <person name="Hu S."/>
        </authorList>
    </citation>
    <scope>NUCLEOTIDE SEQUENCE [LARGE SCALE GENOMIC DNA]</scope>
    <source>
        <strain evidence="2 3">Tc-4-1</strain>
    </source>
</reference>
<dbReference type="KEGG" id="aad:TC41_2344"/>
<organism evidence="2 3">
    <name type="scientific">Alicyclobacillus acidocaldarius (strain Tc-4-1)</name>
    <name type="common">Bacillus acidocaldarius</name>
    <dbReference type="NCBI Taxonomy" id="1048834"/>
    <lineage>
        <taxon>Bacteria</taxon>
        <taxon>Bacillati</taxon>
        <taxon>Bacillota</taxon>
        <taxon>Bacilli</taxon>
        <taxon>Bacillales</taxon>
        <taxon>Alicyclobacillaceae</taxon>
        <taxon>Alicyclobacillus</taxon>
    </lineage>
</organism>
<dbReference type="RefSeq" id="WP_014465086.1">
    <property type="nucleotide sequence ID" value="NC_017167.1"/>
</dbReference>
<dbReference type="AlphaFoldDB" id="F8IG92"/>
<dbReference type="HOGENOM" id="CLU_1965893_0_0_9"/>
<dbReference type="PATRIC" id="fig|1048834.4.peg.2219"/>
<reference evidence="3" key="2">
    <citation type="submission" date="2011-06" db="EMBL/GenBank/DDBJ databases">
        <title>The complete genome sequence of Alicyclobacillus acidocaldarius sp. Tc-4-1.</title>
        <authorList>
            <person name="Chen Y."/>
            <person name="He Y."/>
            <person name="Dong Z."/>
            <person name="Hu S."/>
        </authorList>
    </citation>
    <scope>NUCLEOTIDE SEQUENCE [LARGE SCALE GENOMIC DNA]</scope>
    <source>
        <strain evidence="3">Tc-4-1</strain>
    </source>
</reference>
<dbReference type="EMBL" id="CP002902">
    <property type="protein sequence ID" value="AEJ44245.1"/>
    <property type="molecule type" value="Genomic_DNA"/>
</dbReference>
<sequence length="130" mass="14384">MRFLKPRWVCRIVGWLYAALGAAGTLSRDLGLYFRFTPVEAYLYLGLGVWAIWAARQRTRTSVLALLGVGMVSFAWALSPWIGLPAPVLRALGSQQPLDLLIRELVAIWGIGTAVKAVTDWRASHRSTTS</sequence>
<gene>
    <name evidence="2" type="ordered locus">TC41_2344</name>
</gene>
<feature type="transmembrane region" description="Helical" evidence="1">
    <location>
        <begin position="62"/>
        <end position="82"/>
    </location>
</feature>
<dbReference type="STRING" id="1048834.TC41_2344"/>
<evidence type="ECO:0000313" key="3">
    <source>
        <dbReference type="Proteomes" id="UP000000292"/>
    </source>
</evidence>
<name>F8IG92_ALIAT</name>